<feature type="signal peptide" evidence="1">
    <location>
        <begin position="1"/>
        <end position="26"/>
    </location>
</feature>
<evidence type="ECO:0000256" key="1">
    <source>
        <dbReference type="SAM" id="SignalP"/>
    </source>
</evidence>
<keyword evidence="3" id="KW-1185">Reference proteome</keyword>
<dbReference type="EMBL" id="JBHSTE010000006">
    <property type="protein sequence ID" value="MFC6334590.1"/>
    <property type="molecule type" value="Genomic_DNA"/>
</dbReference>
<dbReference type="InterPro" id="IPR035986">
    <property type="entry name" value="PKD_dom_sf"/>
</dbReference>
<dbReference type="SUPFAM" id="SSF49299">
    <property type="entry name" value="PKD domain"/>
    <property type="match status" value="1"/>
</dbReference>
<proteinExistence type="predicted"/>
<gene>
    <name evidence="2" type="ORF">ACFP56_18325</name>
</gene>
<dbReference type="RefSeq" id="WP_379237266.1">
    <property type="nucleotide sequence ID" value="NZ_JBHSTE010000006.1"/>
</dbReference>
<protein>
    <recommendedName>
        <fullName evidence="4">PKD domain-containing protein</fullName>
    </recommendedName>
</protein>
<dbReference type="CDD" id="cd00146">
    <property type="entry name" value="PKD"/>
    <property type="match status" value="1"/>
</dbReference>
<name>A0ABW1V7E3_9BACL</name>
<evidence type="ECO:0000313" key="2">
    <source>
        <dbReference type="EMBL" id="MFC6334590.1"/>
    </source>
</evidence>
<reference evidence="3" key="1">
    <citation type="journal article" date="2019" name="Int. J. Syst. Evol. Microbiol.">
        <title>The Global Catalogue of Microorganisms (GCM) 10K type strain sequencing project: providing services to taxonomists for standard genome sequencing and annotation.</title>
        <authorList>
            <consortium name="The Broad Institute Genomics Platform"/>
            <consortium name="The Broad Institute Genome Sequencing Center for Infectious Disease"/>
            <person name="Wu L."/>
            <person name="Ma J."/>
        </authorList>
    </citation>
    <scope>NUCLEOTIDE SEQUENCE [LARGE SCALE GENOMIC DNA]</scope>
    <source>
        <strain evidence="3">PCU 280</strain>
    </source>
</reference>
<evidence type="ECO:0008006" key="4">
    <source>
        <dbReference type="Google" id="ProtNLM"/>
    </source>
</evidence>
<evidence type="ECO:0000313" key="3">
    <source>
        <dbReference type="Proteomes" id="UP001596233"/>
    </source>
</evidence>
<dbReference type="Gene3D" id="2.60.40.10">
    <property type="entry name" value="Immunoglobulins"/>
    <property type="match status" value="2"/>
</dbReference>
<keyword evidence="1" id="KW-0732">Signal</keyword>
<feature type="chain" id="PRO_5046478819" description="PKD domain-containing protein" evidence="1">
    <location>
        <begin position="27"/>
        <end position="745"/>
    </location>
</feature>
<organism evidence="2 3">
    <name type="scientific">Paenibacillus septentrionalis</name>
    <dbReference type="NCBI Taxonomy" id="429342"/>
    <lineage>
        <taxon>Bacteria</taxon>
        <taxon>Bacillati</taxon>
        <taxon>Bacillota</taxon>
        <taxon>Bacilli</taxon>
        <taxon>Bacillales</taxon>
        <taxon>Paenibacillaceae</taxon>
        <taxon>Paenibacillus</taxon>
    </lineage>
</organism>
<accession>A0ABW1V7E3</accession>
<dbReference type="Proteomes" id="UP001596233">
    <property type="component" value="Unassembled WGS sequence"/>
</dbReference>
<comment type="caution">
    <text evidence="2">The sequence shown here is derived from an EMBL/GenBank/DDBJ whole genome shotgun (WGS) entry which is preliminary data.</text>
</comment>
<dbReference type="InterPro" id="IPR013783">
    <property type="entry name" value="Ig-like_fold"/>
</dbReference>
<sequence length="745" mass="83664">MIKRLCLSLFIVSLFIGLLPFQQAFASNQHTSQPPYEVKEEILDQNTKEYTIKFPEDASMVLYQAGTYSYTGKGKIIQFTPDREKREIKVVIQGESNAGTIDVKGYYTADKDRLSSNPGNAMCRYSDGIDWQVATYNLNDGVLTQKRYSSSLPVTTGASIPPTNIPYGKINNITTFVQPEINVAATVWLDSNDNVIPSNKIDYSTVVLPKNQIYPIIGTPAFIKNQSYDEKKPEIGVQYTPTERPLDPLRDIKTDNPAFLTGHAICKMYPVTIEYVLSAKAKLTGYSYGGNITFQYITLDEPALIGELIADPNSVKFTDKDIKVNVTLNAEVVNLTKPGVLRDYRIYLRTEDGSQSAPMIKVSANGKTNVSGSYEFMIPKEAMVGKEDITQVFNGRATVDFKTGELYKGQLNTGLLSANTYVYKNPPKPPEPEVPKPQLIPPVAVIDGASEVKLGDYIPFHGFYSYDPDGTIEAYRWKMPGARQPNIELDKYDLNYGEVQAWYDKLGPQQVLLYVKDNDGLQAGTYHSFNVIEPTVEAGISQTGTLKENRKVTFTENSDSPVKYPVIDAKTRWTIESEDGNLNDQIKYAGSLNGKKSIDVLFKKAGRYKVTLSVENTAGYTSTVTRIYTIKPDESPYVNFEFQRKIYRDPEKGNIATFTLKDRSYSYDGDTIAKRNWYVIFDANNDGVFNEPRVLFATGNETEVEYRASSVGQYRFLLEVQEEFGQPTIDSFVTSNDRKKANTWQ</sequence>